<dbReference type="EMBL" id="CP047897">
    <property type="protein sequence ID" value="QHL88460.1"/>
    <property type="molecule type" value="Genomic_DNA"/>
</dbReference>
<dbReference type="InterPro" id="IPR001789">
    <property type="entry name" value="Sig_transdc_resp-reg_receiver"/>
</dbReference>
<evidence type="ECO:0000313" key="4">
    <source>
        <dbReference type="Proteomes" id="UP000464214"/>
    </source>
</evidence>
<dbReference type="RefSeq" id="WP_160692885.1">
    <property type="nucleotide sequence ID" value="NZ_CP047897.1"/>
</dbReference>
<evidence type="ECO:0000259" key="2">
    <source>
        <dbReference type="PROSITE" id="PS50110"/>
    </source>
</evidence>
<name>A0A6P1P237_9BACT</name>
<reference evidence="3 4" key="1">
    <citation type="submission" date="2020-01" db="EMBL/GenBank/DDBJ databases">
        <authorList>
            <person name="Kim M."/>
        </authorList>
    </citation>
    <scope>NUCLEOTIDE SEQUENCE [LARGE SCALE GENOMIC DNA]</scope>
    <source>
        <strain evidence="3 4">BT10</strain>
    </source>
</reference>
<dbReference type="PROSITE" id="PS50110">
    <property type="entry name" value="RESPONSE_REGULATORY"/>
    <property type="match status" value="1"/>
</dbReference>
<keyword evidence="1" id="KW-0597">Phosphoprotein</keyword>
<dbReference type="AlphaFoldDB" id="A0A6P1P237"/>
<protein>
    <submittedName>
        <fullName evidence="3">Response regulator</fullName>
    </submittedName>
</protein>
<dbReference type="GO" id="GO:0000160">
    <property type="term" value="P:phosphorelay signal transduction system"/>
    <property type="evidence" value="ECO:0007669"/>
    <property type="project" value="InterPro"/>
</dbReference>
<dbReference type="Proteomes" id="UP000464214">
    <property type="component" value="Chromosome"/>
</dbReference>
<dbReference type="Pfam" id="PF00072">
    <property type="entry name" value="Response_reg"/>
    <property type="match status" value="1"/>
</dbReference>
<dbReference type="PANTHER" id="PTHR44520">
    <property type="entry name" value="RESPONSE REGULATOR RCP1-RELATED"/>
    <property type="match status" value="1"/>
</dbReference>
<keyword evidence="4" id="KW-1185">Reference proteome</keyword>
<organism evidence="3 4">
    <name type="scientific">Nibribacter ruber</name>
    <dbReference type="NCBI Taxonomy" id="2698458"/>
    <lineage>
        <taxon>Bacteria</taxon>
        <taxon>Pseudomonadati</taxon>
        <taxon>Bacteroidota</taxon>
        <taxon>Cytophagia</taxon>
        <taxon>Cytophagales</taxon>
        <taxon>Hymenobacteraceae</taxon>
        <taxon>Nibribacter</taxon>
    </lineage>
</organism>
<sequence>MNSRRGKEMVEKVLLIDDDEITLLLCEFIIEQNDFTRQVLKLTNGKQGLDLFANYAEDLEQGLAIKAPSLVFLDLNMPVMNGWDFLEGFSQDYQALFPETRVVVLSSSIDPQDFLRARQYDFVADFLNKPLNDDSIQGLRINKKLQSVFQG</sequence>
<feature type="modified residue" description="4-aspartylphosphate" evidence="1">
    <location>
        <position position="74"/>
    </location>
</feature>
<gene>
    <name evidence="3" type="ORF">GU926_13860</name>
</gene>
<dbReference type="InterPro" id="IPR011006">
    <property type="entry name" value="CheY-like_superfamily"/>
</dbReference>
<dbReference type="InterPro" id="IPR052893">
    <property type="entry name" value="TCS_response_regulator"/>
</dbReference>
<dbReference type="SMART" id="SM00448">
    <property type="entry name" value="REC"/>
    <property type="match status" value="1"/>
</dbReference>
<dbReference type="KEGG" id="nib:GU926_13860"/>
<evidence type="ECO:0000313" key="3">
    <source>
        <dbReference type="EMBL" id="QHL88460.1"/>
    </source>
</evidence>
<dbReference type="SUPFAM" id="SSF52172">
    <property type="entry name" value="CheY-like"/>
    <property type="match status" value="1"/>
</dbReference>
<dbReference type="PANTHER" id="PTHR44520:SF2">
    <property type="entry name" value="RESPONSE REGULATOR RCP1"/>
    <property type="match status" value="1"/>
</dbReference>
<feature type="domain" description="Response regulatory" evidence="2">
    <location>
        <begin position="12"/>
        <end position="144"/>
    </location>
</feature>
<evidence type="ECO:0000256" key="1">
    <source>
        <dbReference type="PROSITE-ProRule" id="PRU00169"/>
    </source>
</evidence>
<accession>A0A6P1P237</accession>
<dbReference type="Gene3D" id="3.40.50.2300">
    <property type="match status" value="1"/>
</dbReference>
<proteinExistence type="predicted"/>